<reference evidence="2" key="1">
    <citation type="journal article" date="2014" name="Int. J. Syst. Evol. Microbiol.">
        <title>Complete genome sequence of Corynebacterium casei LMG S-19264T (=DSM 44701T), isolated from a smear-ripened cheese.</title>
        <authorList>
            <consortium name="US DOE Joint Genome Institute (JGI-PGF)"/>
            <person name="Walter F."/>
            <person name="Albersmeier A."/>
            <person name="Kalinowski J."/>
            <person name="Ruckert C."/>
        </authorList>
    </citation>
    <scope>NUCLEOTIDE SEQUENCE</scope>
    <source>
        <strain evidence="2">CGMCC 4.7138</strain>
    </source>
</reference>
<dbReference type="AlphaFoldDB" id="A0A8H9H1H7"/>
<dbReference type="EMBL" id="BMMN01000003">
    <property type="protein sequence ID" value="GGO06349.1"/>
    <property type="molecule type" value="Genomic_DNA"/>
</dbReference>
<feature type="compositionally biased region" description="Basic and acidic residues" evidence="1">
    <location>
        <begin position="160"/>
        <end position="171"/>
    </location>
</feature>
<protein>
    <submittedName>
        <fullName evidence="2">Uncharacterized protein</fullName>
    </submittedName>
</protein>
<organism evidence="2 3">
    <name type="scientific">Microbispora bryophytorum</name>
    <dbReference type="NCBI Taxonomy" id="1460882"/>
    <lineage>
        <taxon>Bacteria</taxon>
        <taxon>Bacillati</taxon>
        <taxon>Actinomycetota</taxon>
        <taxon>Actinomycetes</taxon>
        <taxon>Streptosporangiales</taxon>
        <taxon>Streptosporangiaceae</taxon>
        <taxon>Microbispora</taxon>
    </lineage>
</organism>
<name>A0A8H9H1H7_9ACTN</name>
<evidence type="ECO:0000313" key="3">
    <source>
        <dbReference type="Proteomes" id="UP000653480"/>
    </source>
</evidence>
<gene>
    <name evidence="2" type="ORF">GCM10011574_18920</name>
</gene>
<keyword evidence="3" id="KW-1185">Reference proteome</keyword>
<proteinExistence type="predicted"/>
<reference evidence="2" key="2">
    <citation type="submission" date="2020-09" db="EMBL/GenBank/DDBJ databases">
        <authorList>
            <person name="Sun Q."/>
            <person name="Zhou Y."/>
        </authorList>
    </citation>
    <scope>NUCLEOTIDE SEQUENCE</scope>
    <source>
        <strain evidence="2">CGMCC 4.7138</strain>
    </source>
</reference>
<comment type="caution">
    <text evidence="2">The sequence shown here is derived from an EMBL/GenBank/DDBJ whole genome shotgun (WGS) entry which is preliminary data.</text>
</comment>
<evidence type="ECO:0000256" key="1">
    <source>
        <dbReference type="SAM" id="MobiDB-lite"/>
    </source>
</evidence>
<accession>A0A8H9H1H7</accession>
<sequence>MLAATTVTASPVVLTSVAKAALMPERAVFTHGSLIDSGAAAEEAGAGEAAVAVAAAMVVAAVVVAVPATVWGVAPVTVWGMAPVTVPDGAEQAPAARSAVSAAGSTRVTVVMGMRKPSLGRPAGTRMAFLGMRGRPCGPSPAGRPLQAVPAARRGLAATAEDRAYARHAPPEKASTTLPGPYAAGSG</sequence>
<dbReference type="Proteomes" id="UP000653480">
    <property type="component" value="Unassembled WGS sequence"/>
</dbReference>
<evidence type="ECO:0000313" key="2">
    <source>
        <dbReference type="EMBL" id="GGO06349.1"/>
    </source>
</evidence>
<feature type="region of interest" description="Disordered" evidence="1">
    <location>
        <begin position="157"/>
        <end position="187"/>
    </location>
</feature>